<dbReference type="EMBL" id="AKHW03001210">
    <property type="protein sequence ID" value="KYO43195.1"/>
    <property type="molecule type" value="Genomic_DNA"/>
</dbReference>
<sequence>MLHWLLDLKFLEKHAFFFKLQQADWQLLFGKVFSPLPWSTVACDTINTRARRQRKLRKDYEDEIYMLPFPTKAQSGLQPDIEKHVATV</sequence>
<dbReference type="AlphaFoldDB" id="A0A151P374"/>
<evidence type="ECO:0000313" key="1">
    <source>
        <dbReference type="EMBL" id="KYO43195.1"/>
    </source>
</evidence>
<keyword evidence="2" id="KW-1185">Reference proteome</keyword>
<gene>
    <name evidence="1" type="ORF">Y1Q_0017520</name>
</gene>
<comment type="caution">
    <text evidence="1">The sequence shown here is derived from an EMBL/GenBank/DDBJ whole genome shotgun (WGS) entry which is preliminary data.</text>
</comment>
<name>A0A151P374_ALLMI</name>
<dbReference type="Proteomes" id="UP000050525">
    <property type="component" value="Unassembled WGS sequence"/>
</dbReference>
<proteinExistence type="predicted"/>
<protein>
    <submittedName>
        <fullName evidence="1">Uncharacterized protein</fullName>
    </submittedName>
</protein>
<evidence type="ECO:0000313" key="2">
    <source>
        <dbReference type="Proteomes" id="UP000050525"/>
    </source>
</evidence>
<reference evidence="1 2" key="1">
    <citation type="journal article" date="2012" name="Genome Biol.">
        <title>Sequencing three crocodilian genomes to illuminate the evolution of archosaurs and amniotes.</title>
        <authorList>
            <person name="St John J.A."/>
            <person name="Braun E.L."/>
            <person name="Isberg S.R."/>
            <person name="Miles L.G."/>
            <person name="Chong A.Y."/>
            <person name="Gongora J."/>
            <person name="Dalzell P."/>
            <person name="Moran C."/>
            <person name="Bed'hom B."/>
            <person name="Abzhanov A."/>
            <person name="Burgess S.C."/>
            <person name="Cooksey A.M."/>
            <person name="Castoe T.A."/>
            <person name="Crawford N.G."/>
            <person name="Densmore L.D."/>
            <person name="Drew J.C."/>
            <person name="Edwards S.V."/>
            <person name="Faircloth B.C."/>
            <person name="Fujita M.K."/>
            <person name="Greenwold M.J."/>
            <person name="Hoffmann F.G."/>
            <person name="Howard J.M."/>
            <person name="Iguchi T."/>
            <person name="Janes D.E."/>
            <person name="Khan S.Y."/>
            <person name="Kohno S."/>
            <person name="de Koning A.J."/>
            <person name="Lance S.L."/>
            <person name="McCarthy F.M."/>
            <person name="McCormack J.E."/>
            <person name="Merchant M.E."/>
            <person name="Peterson D.G."/>
            <person name="Pollock D.D."/>
            <person name="Pourmand N."/>
            <person name="Raney B.J."/>
            <person name="Roessler K.A."/>
            <person name="Sanford J.R."/>
            <person name="Sawyer R.H."/>
            <person name="Schmidt C.J."/>
            <person name="Triplett E.W."/>
            <person name="Tuberville T.D."/>
            <person name="Venegas-Anaya M."/>
            <person name="Howard J.T."/>
            <person name="Jarvis E.D."/>
            <person name="Guillette L.J.Jr."/>
            <person name="Glenn T.C."/>
            <person name="Green R.E."/>
            <person name="Ray D.A."/>
        </authorList>
    </citation>
    <scope>NUCLEOTIDE SEQUENCE [LARGE SCALE GENOMIC DNA]</scope>
    <source>
        <strain evidence="1">KSC_2009_1</strain>
    </source>
</reference>
<accession>A0A151P374</accession>
<organism evidence="1 2">
    <name type="scientific">Alligator mississippiensis</name>
    <name type="common">American alligator</name>
    <dbReference type="NCBI Taxonomy" id="8496"/>
    <lineage>
        <taxon>Eukaryota</taxon>
        <taxon>Metazoa</taxon>
        <taxon>Chordata</taxon>
        <taxon>Craniata</taxon>
        <taxon>Vertebrata</taxon>
        <taxon>Euteleostomi</taxon>
        <taxon>Archelosauria</taxon>
        <taxon>Archosauria</taxon>
        <taxon>Crocodylia</taxon>
        <taxon>Alligatoridae</taxon>
        <taxon>Alligatorinae</taxon>
        <taxon>Alligator</taxon>
    </lineage>
</organism>